<reference evidence="3" key="1">
    <citation type="journal article" date="2021" name="Nat. Commun.">
        <title>Genetic determinants of endophytism in the Arabidopsis root mycobiome.</title>
        <authorList>
            <person name="Mesny F."/>
            <person name="Miyauchi S."/>
            <person name="Thiergart T."/>
            <person name="Pickel B."/>
            <person name="Atanasova L."/>
            <person name="Karlsson M."/>
            <person name="Huettel B."/>
            <person name="Barry K.W."/>
            <person name="Haridas S."/>
            <person name="Chen C."/>
            <person name="Bauer D."/>
            <person name="Andreopoulos W."/>
            <person name="Pangilinan J."/>
            <person name="LaButti K."/>
            <person name="Riley R."/>
            <person name="Lipzen A."/>
            <person name="Clum A."/>
            <person name="Drula E."/>
            <person name="Henrissat B."/>
            <person name="Kohler A."/>
            <person name="Grigoriev I.V."/>
            <person name="Martin F.M."/>
            <person name="Hacquard S."/>
        </authorList>
    </citation>
    <scope>NUCLEOTIDE SEQUENCE</scope>
    <source>
        <strain evidence="3">MPI-CAGE-CH-0235</strain>
    </source>
</reference>
<dbReference type="InterPro" id="IPR000626">
    <property type="entry name" value="Ubiquitin-like_dom"/>
</dbReference>
<dbReference type="InterPro" id="IPR029071">
    <property type="entry name" value="Ubiquitin-like_domsf"/>
</dbReference>
<dbReference type="InterPro" id="IPR038169">
    <property type="entry name" value="DC-UbP/UBTD2_N_sf"/>
</dbReference>
<name>A0A8K0SJY1_9HYPO</name>
<feature type="compositionally biased region" description="Polar residues" evidence="1">
    <location>
        <begin position="28"/>
        <end position="45"/>
    </location>
</feature>
<dbReference type="AlphaFoldDB" id="A0A8K0SJY1"/>
<dbReference type="Pfam" id="PF00240">
    <property type="entry name" value="ubiquitin"/>
    <property type="match status" value="1"/>
</dbReference>
<organism evidence="3 4">
    <name type="scientific">Stachybotrys elegans</name>
    <dbReference type="NCBI Taxonomy" id="80388"/>
    <lineage>
        <taxon>Eukaryota</taxon>
        <taxon>Fungi</taxon>
        <taxon>Dikarya</taxon>
        <taxon>Ascomycota</taxon>
        <taxon>Pezizomycotina</taxon>
        <taxon>Sordariomycetes</taxon>
        <taxon>Hypocreomycetidae</taxon>
        <taxon>Hypocreales</taxon>
        <taxon>Stachybotryaceae</taxon>
        <taxon>Stachybotrys</taxon>
    </lineage>
</organism>
<sequence>MGCCVSRSSGPNSPYPGGAPNASARPINPSSPLNSPESTHSSRNPATRRRHRDQGPLDQHIDKPLRRHQWTSRDRRWTRRRLDHERADFFDTRVTGRPEIWQTVHAALQVMWDSAGQDDQDDEGLATAQTILSAAEISLPSGNLVNGVYDSLGNYYQIPEWVVCDPDNLVEEDRLDVKVNASNTGDETAGEDDEDLKKRREDRGKAVVDVREQIAVRARLSENGRDVVVNISKQDTVKTLSHRVAEEARMLDKRIRMAYMGKMLKENASLESQGWQVGHVVNALIFDTNP</sequence>
<feature type="domain" description="Ubiquitin-like" evidence="2">
    <location>
        <begin position="214"/>
        <end position="290"/>
    </location>
</feature>
<comment type="caution">
    <text evidence="3">The sequence shown here is derived from an EMBL/GenBank/DDBJ whole genome shotgun (WGS) entry which is preliminary data.</text>
</comment>
<dbReference type="InterPro" id="IPR032752">
    <property type="entry name" value="DC-UbP/UBTD2_N"/>
</dbReference>
<proteinExistence type="predicted"/>
<dbReference type="SUPFAM" id="SSF54236">
    <property type="entry name" value="Ubiquitin-like"/>
    <property type="match status" value="1"/>
</dbReference>
<feature type="region of interest" description="Disordered" evidence="1">
    <location>
        <begin position="1"/>
        <end position="76"/>
    </location>
</feature>
<evidence type="ECO:0000259" key="2">
    <source>
        <dbReference type="PROSITE" id="PS50053"/>
    </source>
</evidence>
<evidence type="ECO:0000313" key="4">
    <source>
        <dbReference type="Proteomes" id="UP000813444"/>
    </source>
</evidence>
<dbReference type="Gene3D" id="1.20.225.20">
    <property type="entry name" value="Ub domain-containing protein, DC-UbP/UBTD2, N-terminal domain"/>
    <property type="match status" value="1"/>
</dbReference>
<dbReference type="OrthoDB" id="1640476at2759"/>
<dbReference type="Proteomes" id="UP000813444">
    <property type="component" value="Unassembled WGS sequence"/>
</dbReference>
<feature type="compositionally biased region" description="Basic and acidic residues" evidence="1">
    <location>
        <begin position="53"/>
        <end position="64"/>
    </location>
</feature>
<keyword evidence="4" id="KW-1185">Reference proteome</keyword>
<evidence type="ECO:0000313" key="3">
    <source>
        <dbReference type="EMBL" id="KAH7310411.1"/>
    </source>
</evidence>
<evidence type="ECO:0000256" key="1">
    <source>
        <dbReference type="SAM" id="MobiDB-lite"/>
    </source>
</evidence>
<accession>A0A8K0SJY1</accession>
<dbReference type="Gene3D" id="3.10.20.90">
    <property type="entry name" value="Phosphatidylinositol 3-kinase Catalytic Subunit, Chain A, domain 1"/>
    <property type="match status" value="1"/>
</dbReference>
<dbReference type="PROSITE" id="PS50053">
    <property type="entry name" value="UBIQUITIN_2"/>
    <property type="match status" value="1"/>
</dbReference>
<feature type="region of interest" description="Disordered" evidence="1">
    <location>
        <begin position="178"/>
        <end position="202"/>
    </location>
</feature>
<dbReference type="EMBL" id="JAGPNK010000012">
    <property type="protein sequence ID" value="KAH7310411.1"/>
    <property type="molecule type" value="Genomic_DNA"/>
</dbReference>
<feature type="compositionally biased region" description="Polar residues" evidence="1">
    <location>
        <begin position="1"/>
        <end position="12"/>
    </location>
</feature>
<protein>
    <recommendedName>
        <fullName evidence="2">Ubiquitin-like domain-containing protein</fullName>
    </recommendedName>
</protein>
<gene>
    <name evidence="3" type="ORF">B0I35DRAFT_411933</name>
</gene>
<dbReference type="Pfam" id="PF16455">
    <property type="entry name" value="UBD"/>
    <property type="match status" value="1"/>
</dbReference>
<dbReference type="InterPro" id="IPR039869">
    <property type="entry name" value="UBTD1/2"/>
</dbReference>
<dbReference type="PANTHER" id="PTHR13609">
    <property type="entry name" value="UBIQUITIN DOMAIN CONTAINING 1 PROTEIN-RELATED"/>
    <property type="match status" value="1"/>
</dbReference>